<organism evidence="2 3">
    <name type="scientific">Sclerotinia sclerotiorum (strain ATCC 18683 / 1980 / Ss-1)</name>
    <name type="common">White mold</name>
    <name type="synonym">Whetzelinia sclerotiorum</name>
    <dbReference type="NCBI Taxonomy" id="665079"/>
    <lineage>
        <taxon>Eukaryota</taxon>
        <taxon>Fungi</taxon>
        <taxon>Dikarya</taxon>
        <taxon>Ascomycota</taxon>
        <taxon>Pezizomycotina</taxon>
        <taxon>Leotiomycetes</taxon>
        <taxon>Helotiales</taxon>
        <taxon>Sclerotiniaceae</taxon>
        <taxon>Sclerotinia</taxon>
    </lineage>
</organism>
<gene>
    <name evidence="2" type="ORF">SS1G_06321</name>
</gene>
<sequence length="77" mass="8951">MFSKDKDDYQYEVKSDRFLRSLFQEVSKNVRANPERNLTSSNIGRQVPGRLRPKTKPEMRKEKRGGPEVSTDFASCI</sequence>
<dbReference type="EMBL" id="CH476627">
    <property type="protein sequence ID" value="EDO03840.1"/>
    <property type="molecule type" value="Genomic_DNA"/>
</dbReference>
<evidence type="ECO:0000313" key="3">
    <source>
        <dbReference type="Proteomes" id="UP000001312"/>
    </source>
</evidence>
<proteinExistence type="predicted"/>
<evidence type="ECO:0000256" key="1">
    <source>
        <dbReference type="SAM" id="MobiDB-lite"/>
    </source>
</evidence>
<name>A7ELX4_SCLS1</name>
<accession>A7ELX4</accession>
<protein>
    <submittedName>
        <fullName evidence="2">Uncharacterized protein</fullName>
    </submittedName>
</protein>
<evidence type="ECO:0000313" key="2">
    <source>
        <dbReference type="EMBL" id="EDO03840.1"/>
    </source>
</evidence>
<dbReference type="RefSeq" id="XP_001593399.1">
    <property type="nucleotide sequence ID" value="XM_001593349.1"/>
</dbReference>
<dbReference type="AlphaFoldDB" id="A7ELX4"/>
<dbReference type="KEGG" id="ssl:SS1G_06321"/>
<feature type="region of interest" description="Disordered" evidence="1">
    <location>
        <begin position="33"/>
        <end position="77"/>
    </location>
</feature>
<keyword evidence="3" id="KW-1185">Reference proteome</keyword>
<dbReference type="InParanoid" id="A7ELX4"/>
<dbReference type="Proteomes" id="UP000001312">
    <property type="component" value="Unassembled WGS sequence"/>
</dbReference>
<reference evidence="3" key="1">
    <citation type="journal article" date="2011" name="PLoS Genet.">
        <title>Genomic analysis of the necrotrophic fungal pathogens Sclerotinia sclerotiorum and Botrytis cinerea.</title>
        <authorList>
            <person name="Amselem J."/>
            <person name="Cuomo C.A."/>
            <person name="van Kan J.A."/>
            <person name="Viaud M."/>
            <person name="Benito E.P."/>
            <person name="Couloux A."/>
            <person name="Coutinho P.M."/>
            <person name="de Vries R.P."/>
            <person name="Dyer P.S."/>
            <person name="Fillinger S."/>
            <person name="Fournier E."/>
            <person name="Gout L."/>
            <person name="Hahn M."/>
            <person name="Kohn L."/>
            <person name="Lapalu N."/>
            <person name="Plummer K.M."/>
            <person name="Pradier J.M."/>
            <person name="Quevillon E."/>
            <person name="Sharon A."/>
            <person name="Simon A."/>
            <person name="ten Have A."/>
            <person name="Tudzynski B."/>
            <person name="Tudzynski P."/>
            <person name="Wincker P."/>
            <person name="Andrew M."/>
            <person name="Anthouard V."/>
            <person name="Beever R.E."/>
            <person name="Beffa R."/>
            <person name="Benoit I."/>
            <person name="Bouzid O."/>
            <person name="Brault B."/>
            <person name="Chen Z."/>
            <person name="Choquer M."/>
            <person name="Collemare J."/>
            <person name="Cotton P."/>
            <person name="Danchin E.G."/>
            <person name="Da Silva C."/>
            <person name="Gautier A."/>
            <person name="Giraud C."/>
            <person name="Giraud T."/>
            <person name="Gonzalez C."/>
            <person name="Grossetete S."/>
            <person name="Guldener U."/>
            <person name="Henrissat B."/>
            <person name="Howlett B.J."/>
            <person name="Kodira C."/>
            <person name="Kretschmer M."/>
            <person name="Lappartient A."/>
            <person name="Leroch M."/>
            <person name="Levis C."/>
            <person name="Mauceli E."/>
            <person name="Neuveglise C."/>
            <person name="Oeser B."/>
            <person name="Pearson M."/>
            <person name="Poulain J."/>
            <person name="Poussereau N."/>
            <person name="Quesneville H."/>
            <person name="Rascle C."/>
            <person name="Schumacher J."/>
            <person name="Segurens B."/>
            <person name="Sexton A."/>
            <person name="Silva E."/>
            <person name="Sirven C."/>
            <person name="Soanes D.M."/>
            <person name="Talbot N.J."/>
            <person name="Templeton M."/>
            <person name="Yandava C."/>
            <person name="Yarden O."/>
            <person name="Zeng Q."/>
            <person name="Rollins J.A."/>
            <person name="Lebrun M.H."/>
            <person name="Dickman M."/>
        </authorList>
    </citation>
    <scope>NUCLEOTIDE SEQUENCE [LARGE SCALE GENOMIC DNA]</scope>
    <source>
        <strain evidence="3">ATCC 18683 / 1980 / Ss-1</strain>
    </source>
</reference>
<dbReference type="GeneID" id="5489326"/>
<feature type="compositionally biased region" description="Basic and acidic residues" evidence="1">
    <location>
        <begin position="55"/>
        <end position="66"/>
    </location>
</feature>
<dbReference type="HOGENOM" id="CLU_2639588_0_0_1"/>